<accession>A0A1M7KIR8</accession>
<dbReference type="Pfam" id="PF10851">
    <property type="entry name" value="DUF2652"/>
    <property type="match status" value="1"/>
</dbReference>
<gene>
    <name evidence="1" type="ORF">SAMN05444171_0323</name>
</gene>
<dbReference type="AlphaFoldDB" id="A0A1M7KIR8"/>
<dbReference type="EMBL" id="FNTI01000001">
    <property type="protein sequence ID" value="SEB95946.1"/>
    <property type="molecule type" value="Genomic_DNA"/>
</dbReference>
<protein>
    <submittedName>
        <fullName evidence="1">Uncharacterized conserved protein YndB, AHSA1/START domain</fullName>
    </submittedName>
</protein>
<name>A0A1M7KIR8_9BRAD</name>
<organism evidence="1 2">
    <name type="scientific">Bradyrhizobium lablabi</name>
    <dbReference type="NCBI Taxonomy" id="722472"/>
    <lineage>
        <taxon>Bacteria</taxon>
        <taxon>Pseudomonadati</taxon>
        <taxon>Pseudomonadota</taxon>
        <taxon>Alphaproteobacteria</taxon>
        <taxon>Hyphomicrobiales</taxon>
        <taxon>Nitrobacteraceae</taxon>
        <taxon>Bradyrhizobium</taxon>
    </lineage>
</organism>
<dbReference type="InterPro" id="IPR029787">
    <property type="entry name" value="Nucleotide_cyclase"/>
</dbReference>
<dbReference type="InterPro" id="IPR020503">
    <property type="entry name" value="Uncharacterised_Rv2561"/>
</dbReference>
<dbReference type="SUPFAM" id="SSF55961">
    <property type="entry name" value="Bet v1-like"/>
    <property type="match status" value="1"/>
</dbReference>
<dbReference type="RefSeq" id="WP_074814710.1">
    <property type="nucleotide sequence ID" value="NZ_FNTI01000001.1"/>
</dbReference>
<dbReference type="Gene3D" id="3.30.530.20">
    <property type="match status" value="1"/>
</dbReference>
<evidence type="ECO:0000313" key="1">
    <source>
        <dbReference type="EMBL" id="SEB95946.1"/>
    </source>
</evidence>
<dbReference type="Proteomes" id="UP000183208">
    <property type="component" value="Unassembled WGS sequence"/>
</dbReference>
<dbReference type="InterPro" id="IPR023393">
    <property type="entry name" value="START-like_dom_sf"/>
</dbReference>
<proteinExistence type="predicted"/>
<evidence type="ECO:0000313" key="2">
    <source>
        <dbReference type="Proteomes" id="UP000183208"/>
    </source>
</evidence>
<sequence>MLSKPESACFVIADISGYTGFLAGVELEHAQDIIADVMDTMVRRLRPPFRLAKFEGDAAFFYAVADKVDGSALQDAVEAAYFAFRKRLRNISQSTSCACNACNRMQDLDLKFVCHHGEFIKQKMSGRDELAGRDVILVHRLLKNGVNERLGGHAYVLYSDPCIRAMGIDPTAQGLVEHRESIDIIGEVTCWVCDLEAAWQQENDRQINQVTREAAAAVIEFDIAAPRPAVWEHFTQPGLRPKWRAADEVRETSQSGRRGVGTVNHCMHGPHAIIEEVLDWRPFDYLTISTLLPMPDAPKVIMSYAFLEGKPGATHIEIRLARPKPKDQAFLDHVGAEFQKTITAEIEKLRQMLEGQDGAPAAVEEPMLPVPAERFLTQPARTNLPT</sequence>
<reference evidence="1 2" key="1">
    <citation type="submission" date="2016-10" db="EMBL/GenBank/DDBJ databases">
        <authorList>
            <person name="de Groot N.N."/>
        </authorList>
    </citation>
    <scope>NUCLEOTIDE SEQUENCE [LARGE SCALE GENOMIC DNA]</scope>
    <source>
        <strain evidence="1 2">GAS522</strain>
    </source>
</reference>
<dbReference type="OrthoDB" id="3815156at2"/>
<dbReference type="Gene3D" id="3.30.70.1230">
    <property type="entry name" value="Nucleotide cyclase"/>
    <property type="match status" value="1"/>
</dbReference>